<dbReference type="PANTHER" id="PTHR47816:SF4">
    <property type="entry name" value="RIBOSOMAL RNA SMALL SUBUNIT METHYLTRANSFERASE C"/>
    <property type="match status" value="1"/>
</dbReference>
<protein>
    <submittedName>
        <fullName evidence="7">Methyltransferase</fullName>
    </submittedName>
</protein>
<dbReference type="GO" id="GO:0032259">
    <property type="term" value="P:methylation"/>
    <property type="evidence" value="ECO:0007669"/>
    <property type="project" value="UniProtKB-KW"/>
</dbReference>
<reference evidence="7" key="1">
    <citation type="submission" date="2022-05" db="EMBL/GenBank/DDBJ databases">
        <authorList>
            <person name="Park J.-S."/>
        </authorList>
    </citation>
    <scope>NUCLEOTIDE SEQUENCE</scope>
    <source>
        <strain evidence="7">2012CJ41-6</strain>
    </source>
</reference>
<dbReference type="InterPro" id="IPR029063">
    <property type="entry name" value="SAM-dependent_MTases_sf"/>
</dbReference>
<dbReference type="Pfam" id="PF05175">
    <property type="entry name" value="MTS"/>
    <property type="match status" value="1"/>
</dbReference>
<keyword evidence="1" id="KW-0963">Cytoplasm</keyword>
<sequence>MSIRLDLARDSGLTLSDALSVMLPTPAQDLSGLPRTSLVVQPFKPFHDHFADQGFHCADASDATCDDIILFIPRAKAQARALLHRACQRASGWVVVDGAKTDGIDSLLKEVRKRVPVEGPISKAHGKIFWFRADADSFSDWAMADTALPDGYRTVPGVFSSDGIDPASELLIAAMPDRPGARLADLGAGWGYLSAQLLGCDGVQSIDLVEADHAALDCARQNVSDPRARFHWADALTWVAPEPLDTVVMNPPFHTSRTADPALGRGFIAAAARALAPNGQLWIVANRHLPYEAALETHFTRFEEHRGDGRFKIFNASRPRRRAGAT</sequence>
<dbReference type="PANTHER" id="PTHR47816">
    <property type="entry name" value="RIBOSOMAL RNA SMALL SUBUNIT METHYLTRANSFERASE C"/>
    <property type="match status" value="1"/>
</dbReference>
<keyword evidence="3 7" id="KW-0489">Methyltransferase</keyword>
<evidence type="ECO:0000256" key="1">
    <source>
        <dbReference type="ARBA" id="ARBA00022490"/>
    </source>
</evidence>
<dbReference type="InterPro" id="IPR007848">
    <property type="entry name" value="Small_mtfrase_dom"/>
</dbReference>
<dbReference type="RefSeq" id="WP_249707245.1">
    <property type="nucleotide sequence ID" value="NZ_JAMFMB010000004.1"/>
</dbReference>
<keyword evidence="8" id="KW-1185">Reference proteome</keyword>
<evidence type="ECO:0000313" key="8">
    <source>
        <dbReference type="Proteomes" id="UP001203880"/>
    </source>
</evidence>
<feature type="domain" description="Methyltransferase small" evidence="6">
    <location>
        <begin position="154"/>
        <end position="314"/>
    </location>
</feature>
<evidence type="ECO:0000256" key="5">
    <source>
        <dbReference type="ARBA" id="ARBA00022691"/>
    </source>
</evidence>
<dbReference type="EMBL" id="JAMFMB010000004">
    <property type="protein sequence ID" value="MCL6282794.1"/>
    <property type="molecule type" value="Genomic_DNA"/>
</dbReference>
<dbReference type="PROSITE" id="PS00092">
    <property type="entry name" value="N6_MTASE"/>
    <property type="match status" value="1"/>
</dbReference>
<name>A0ABT0PYW6_9RHOB</name>
<evidence type="ECO:0000313" key="7">
    <source>
        <dbReference type="EMBL" id="MCL6282794.1"/>
    </source>
</evidence>
<keyword evidence="5" id="KW-0949">S-adenosyl-L-methionine</keyword>
<organism evidence="7 8">
    <name type="scientific">Ruegeria spongiae</name>
    <dbReference type="NCBI Taxonomy" id="2942209"/>
    <lineage>
        <taxon>Bacteria</taxon>
        <taxon>Pseudomonadati</taxon>
        <taxon>Pseudomonadota</taxon>
        <taxon>Alphaproteobacteria</taxon>
        <taxon>Rhodobacterales</taxon>
        <taxon>Roseobacteraceae</taxon>
        <taxon>Ruegeria</taxon>
    </lineage>
</organism>
<evidence type="ECO:0000259" key="6">
    <source>
        <dbReference type="Pfam" id="PF05175"/>
    </source>
</evidence>
<dbReference type="GO" id="GO:0008168">
    <property type="term" value="F:methyltransferase activity"/>
    <property type="evidence" value="ECO:0007669"/>
    <property type="project" value="UniProtKB-KW"/>
</dbReference>
<evidence type="ECO:0000256" key="4">
    <source>
        <dbReference type="ARBA" id="ARBA00022679"/>
    </source>
</evidence>
<dbReference type="Gene3D" id="3.40.50.150">
    <property type="entry name" value="Vaccinia Virus protein VP39"/>
    <property type="match status" value="2"/>
</dbReference>
<proteinExistence type="predicted"/>
<evidence type="ECO:0000256" key="3">
    <source>
        <dbReference type="ARBA" id="ARBA00022603"/>
    </source>
</evidence>
<accession>A0ABT0PYW6</accession>
<evidence type="ECO:0000256" key="2">
    <source>
        <dbReference type="ARBA" id="ARBA00022552"/>
    </source>
</evidence>
<dbReference type="InterPro" id="IPR002052">
    <property type="entry name" value="DNA_methylase_N6_adenine_CS"/>
</dbReference>
<keyword evidence="2" id="KW-0698">rRNA processing</keyword>
<gene>
    <name evidence="7" type="ORF">M3P21_04550</name>
</gene>
<comment type="caution">
    <text evidence="7">The sequence shown here is derived from an EMBL/GenBank/DDBJ whole genome shotgun (WGS) entry which is preliminary data.</text>
</comment>
<dbReference type="SUPFAM" id="SSF53335">
    <property type="entry name" value="S-adenosyl-L-methionine-dependent methyltransferases"/>
    <property type="match status" value="1"/>
</dbReference>
<keyword evidence="4" id="KW-0808">Transferase</keyword>
<dbReference type="CDD" id="cd02440">
    <property type="entry name" value="AdoMet_MTases"/>
    <property type="match status" value="1"/>
</dbReference>
<dbReference type="InterPro" id="IPR046977">
    <property type="entry name" value="RsmC/RlmG"/>
</dbReference>
<dbReference type="Proteomes" id="UP001203880">
    <property type="component" value="Unassembled WGS sequence"/>
</dbReference>